<keyword evidence="2" id="KW-1185">Reference proteome</keyword>
<name>A0AAV2RWH3_MEGNR</name>
<sequence length="110" mass="12200">MVLEPWLCMSAVCLAPYINCKKLLGSAASLSDSNLVLCKPSCCVVFFFLGGLVPTSTLAFRLRPEMCSPPNSIMKLKVPLSKLSPYFRLNSHKKGGTFLFRDFSLHDHCL</sequence>
<comment type="caution">
    <text evidence="1">The sequence shown here is derived from an EMBL/GenBank/DDBJ whole genome shotgun (WGS) entry which is preliminary data.</text>
</comment>
<evidence type="ECO:0000313" key="1">
    <source>
        <dbReference type="EMBL" id="CAL4139818.1"/>
    </source>
</evidence>
<evidence type="ECO:0008006" key="3">
    <source>
        <dbReference type="Google" id="ProtNLM"/>
    </source>
</evidence>
<evidence type="ECO:0000313" key="2">
    <source>
        <dbReference type="Proteomes" id="UP001497623"/>
    </source>
</evidence>
<proteinExistence type="predicted"/>
<dbReference type="EMBL" id="CAXKWB010031584">
    <property type="protein sequence ID" value="CAL4139818.1"/>
    <property type="molecule type" value="Genomic_DNA"/>
</dbReference>
<dbReference type="Proteomes" id="UP001497623">
    <property type="component" value="Unassembled WGS sequence"/>
</dbReference>
<organism evidence="1 2">
    <name type="scientific">Meganyctiphanes norvegica</name>
    <name type="common">Northern krill</name>
    <name type="synonym">Thysanopoda norvegica</name>
    <dbReference type="NCBI Taxonomy" id="48144"/>
    <lineage>
        <taxon>Eukaryota</taxon>
        <taxon>Metazoa</taxon>
        <taxon>Ecdysozoa</taxon>
        <taxon>Arthropoda</taxon>
        <taxon>Crustacea</taxon>
        <taxon>Multicrustacea</taxon>
        <taxon>Malacostraca</taxon>
        <taxon>Eumalacostraca</taxon>
        <taxon>Eucarida</taxon>
        <taxon>Euphausiacea</taxon>
        <taxon>Euphausiidae</taxon>
        <taxon>Meganyctiphanes</taxon>
    </lineage>
</organism>
<dbReference type="AlphaFoldDB" id="A0AAV2RWH3"/>
<reference evidence="1 2" key="1">
    <citation type="submission" date="2024-05" db="EMBL/GenBank/DDBJ databases">
        <authorList>
            <person name="Wallberg A."/>
        </authorList>
    </citation>
    <scope>NUCLEOTIDE SEQUENCE [LARGE SCALE GENOMIC DNA]</scope>
</reference>
<accession>A0AAV2RWH3</accession>
<gene>
    <name evidence="1" type="ORF">MNOR_LOCUS28519</name>
</gene>
<protein>
    <recommendedName>
        <fullName evidence="3">Secreted protein</fullName>
    </recommendedName>
</protein>